<accession>A0A1G1YJ59</accession>
<name>A0A1G1YJ59_9BACT</name>
<dbReference type="Gene3D" id="3.40.50.300">
    <property type="entry name" value="P-loop containing nucleotide triphosphate hydrolases"/>
    <property type="match status" value="1"/>
</dbReference>
<evidence type="ECO:0008006" key="3">
    <source>
        <dbReference type="Google" id="ProtNLM"/>
    </source>
</evidence>
<dbReference type="AlphaFoldDB" id="A0A1G1YJ59"/>
<reference evidence="1 2" key="1">
    <citation type="journal article" date="2016" name="Nat. Commun.">
        <title>Thousands of microbial genomes shed light on interconnected biogeochemical processes in an aquifer system.</title>
        <authorList>
            <person name="Anantharaman K."/>
            <person name="Brown C.T."/>
            <person name="Hug L.A."/>
            <person name="Sharon I."/>
            <person name="Castelle C.J."/>
            <person name="Probst A.J."/>
            <person name="Thomas B.C."/>
            <person name="Singh A."/>
            <person name="Wilkins M.J."/>
            <person name="Karaoz U."/>
            <person name="Brodie E.L."/>
            <person name="Williams K.H."/>
            <person name="Hubbard S.S."/>
            <person name="Banfield J.F."/>
        </authorList>
    </citation>
    <scope>NUCLEOTIDE SEQUENCE [LARGE SCALE GENOMIC DNA]</scope>
</reference>
<dbReference type="InterPro" id="IPR027417">
    <property type="entry name" value="P-loop_NTPase"/>
</dbReference>
<evidence type="ECO:0000313" key="2">
    <source>
        <dbReference type="Proteomes" id="UP000177376"/>
    </source>
</evidence>
<gene>
    <name evidence="1" type="ORF">A3A02_02775</name>
</gene>
<sequence length="188" mass="21528">MILKPKQQIIIGLVGEIASGKDTVADYLSKKYQSQTISLSQPLRDILDRLYLPQNRINLANLGMALRKKFGQDLLSKVIAQAVKNSPKKIICLPNIRLKSDLVEIGKMKYFILIAIEVKPKTRYQRIIKRAQNTDDKTKTWSAFLKDSQLSTETEIRKIAKTAKFTINNNGSYQELYTQVDKIMKKIK</sequence>
<evidence type="ECO:0000313" key="1">
    <source>
        <dbReference type="EMBL" id="OGY52382.1"/>
    </source>
</evidence>
<dbReference type="Proteomes" id="UP000177376">
    <property type="component" value="Unassembled WGS sequence"/>
</dbReference>
<dbReference type="PANTHER" id="PTHR41930:SF1">
    <property type="entry name" value="DEPHOSPHO-COA KINASE"/>
    <property type="match status" value="1"/>
</dbReference>
<comment type="caution">
    <text evidence="1">The sequence shown here is derived from an EMBL/GenBank/DDBJ whole genome shotgun (WGS) entry which is preliminary data.</text>
</comment>
<protein>
    <recommendedName>
        <fullName evidence="3">Dephospho-CoA kinase</fullName>
    </recommendedName>
</protein>
<organism evidence="1 2">
    <name type="scientific">Candidatus Buchananbacteria bacterium RIFCSPLOWO2_01_FULL_39_33</name>
    <dbReference type="NCBI Taxonomy" id="1797543"/>
    <lineage>
        <taxon>Bacteria</taxon>
        <taxon>Candidatus Buchananiibacteriota</taxon>
    </lineage>
</organism>
<dbReference type="EMBL" id="MHIM01000020">
    <property type="protein sequence ID" value="OGY52382.1"/>
    <property type="molecule type" value="Genomic_DNA"/>
</dbReference>
<dbReference type="SUPFAM" id="SSF52540">
    <property type="entry name" value="P-loop containing nucleoside triphosphate hydrolases"/>
    <property type="match status" value="1"/>
</dbReference>
<proteinExistence type="predicted"/>
<dbReference type="PANTHER" id="PTHR41930">
    <property type="entry name" value="UPF0200 PROTEIN MJ1399"/>
    <property type="match status" value="1"/>
</dbReference>